<evidence type="ECO:0000256" key="2">
    <source>
        <dbReference type="ARBA" id="ARBA00012438"/>
    </source>
</evidence>
<reference evidence="8 9" key="1">
    <citation type="submission" date="2017-03" db="EMBL/GenBank/DDBJ databases">
        <title>Lifting the veil on microbial sulfur biogeochemistry in mining wastewaters.</title>
        <authorList>
            <person name="Kantor R.S."/>
            <person name="Colenbrander Nelson T."/>
            <person name="Marshall S."/>
            <person name="Bennett D."/>
            <person name="Apte S."/>
            <person name="Camacho D."/>
            <person name="Thomas B.C."/>
            <person name="Warren L.A."/>
            <person name="Banfield J.F."/>
        </authorList>
    </citation>
    <scope>NUCLEOTIDE SEQUENCE [LARGE SCALE GENOMIC DNA]</scope>
    <source>
        <strain evidence="8">32-67-7</strain>
    </source>
</reference>
<dbReference type="AlphaFoldDB" id="A0A258D1J2"/>
<dbReference type="EMBL" id="NCDQ01000240">
    <property type="protein sequence ID" value="OYX01516.1"/>
    <property type="molecule type" value="Genomic_DNA"/>
</dbReference>
<comment type="caution">
    <text evidence="8">The sequence shown here is derived from an EMBL/GenBank/DDBJ whole genome shotgun (WGS) entry which is preliminary data.</text>
</comment>
<dbReference type="PANTHER" id="PTHR44936">
    <property type="entry name" value="SENSOR PROTEIN CREC"/>
    <property type="match status" value="1"/>
</dbReference>
<evidence type="ECO:0000259" key="7">
    <source>
        <dbReference type="PROSITE" id="PS50109"/>
    </source>
</evidence>
<dbReference type="SUPFAM" id="SSF55874">
    <property type="entry name" value="ATPase domain of HSP90 chaperone/DNA topoisomerase II/histidine kinase"/>
    <property type="match status" value="1"/>
</dbReference>
<comment type="catalytic activity">
    <reaction evidence="1">
        <text>ATP + protein L-histidine = ADP + protein N-phospho-L-histidine.</text>
        <dbReference type="EC" id="2.7.13.3"/>
    </reaction>
</comment>
<evidence type="ECO:0000313" key="8">
    <source>
        <dbReference type="EMBL" id="OYX01516.1"/>
    </source>
</evidence>
<dbReference type="SMART" id="SM00387">
    <property type="entry name" value="HATPase_c"/>
    <property type="match status" value="1"/>
</dbReference>
<evidence type="ECO:0000256" key="6">
    <source>
        <dbReference type="ARBA" id="ARBA00022840"/>
    </source>
</evidence>
<keyword evidence="5" id="KW-0418">Kinase</keyword>
<dbReference type="PROSITE" id="PS50109">
    <property type="entry name" value="HIS_KIN"/>
    <property type="match status" value="1"/>
</dbReference>
<keyword evidence="4" id="KW-0547">Nucleotide-binding</keyword>
<evidence type="ECO:0000256" key="1">
    <source>
        <dbReference type="ARBA" id="ARBA00000085"/>
    </source>
</evidence>
<dbReference type="PANTHER" id="PTHR44936:SF10">
    <property type="entry name" value="SENSOR PROTEIN RSTB"/>
    <property type="match status" value="1"/>
</dbReference>
<evidence type="ECO:0000256" key="4">
    <source>
        <dbReference type="ARBA" id="ARBA00022741"/>
    </source>
</evidence>
<sequence length="146" mass="15744">MEVEIEDRGEVTAVHADRANLENALRQLVDNAVLYTPPGEKVILTCRPTELGQAVIEITDRGPGFDTNVDFDNPVPFKRGSSHAGLNKPGLGLGLFIARNLLEASGVRLTRRDHPQGGTIVTLTLPASLAETKPAKPAKKSRKKTV</sequence>
<dbReference type="Proteomes" id="UP000215616">
    <property type="component" value="Unassembled WGS sequence"/>
</dbReference>
<dbReference type="GO" id="GO:0005524">
    <property type="term" value="F:ATP binding"/>
    <property type="evidence" value="ECO:0007669"/>
    <property type="project" value="UniProtKB-KW"/>
</dbReference>
<keyword evidence="3" id="KW-0808">Transferase</keyword>
<dbReference type="InterPro" id="IPR036890">
    <property type="entry name" value="HATPase_C_sf"/>
</dbReference>
<dbReference type="InterPro" id="IPR003594">
    <property type="entry name" value="HATPase_dom"/>
</dbReference>
<feature type="domain" description="Histidine kinase" evidence="7">
    <location>
        <begin position="1"/>
        <end position="129"/>
    </location>
</feature>
<dbReference type="InterPro" id="IPR050980">
    <property type="entry name" value="2C_sensor_his_kinase"/>
</dbReference>
<evidence type="ECO:0000256" key="3">
    <source>
        <dbReference type="ARBA" id="ARBA00022679"/>
    </source>
</evidence>
<protein>
    <recommendedName>
        <fullName evidence="2">histidine kinase</fullName>
        <ecNumber evidence="2">2.7.13.3</ecNumber>
    </recommendedName>
</protein>
<name>A0A258D1J2_CAUVI</name>
<evidence type="ECO:0000313" key="9">
    <source>
        <dbReference type="Proteomes" id="UP000215616"/>
    </source>
</evidence>
<accession>A0A258D1J2</accession>
<gene>
    <name evidence="8" type="ORF">B7Z12_14030</name>
</gene>
<keyword evidence="6" id="KW-0067">ATP-binding</keyword>
<dbReference type="InterPro" id="IPR005467">
    <property type="entry name" value="His_kinase_dom"/>
</dbReference>
<organism evidence="8 9">
    <name type="scientific">Caulobacter vibrioides</name>
    <name type="common">Caulobacter crescentus</name>
    <dbReference type="NCBI Taxonomy" id="155892"/>
    <lineage>
        <taxon>Bacteria</taxon>
        <taxon>Pseudomonadati</taxon>
        <taxon>Pseudomonadota</taxon>
        <taxon>Alphaproteobacteria</taxon>
        <taxon>Caulobacterales</taxon>
        <taxon>Caulobacteraceae</taxon>
        <taxon>Caulobacter</taxon>
    </lineage>
</organism>
<proteinExistence type="predicted"/>
<dbReference type="EC" id="2.7.13.3" evidence="2"/>
<dbReference type="Gene3D" id="3.30.565.10">
    <property type="entry name" value="Histidine kinase-like ATPase, C-terminal domain"/>
    <property type="match status" value="1"/>
</dbReference>
<evidence type="ECO:0000256" key="5">
    <source>
        <dbReference type="ARBA" id="ARBA00022777"/>
    </source>
</evidence>
<dbReference type="GO" id="GO:0004673">
    <property type="term" value="F:protein histidine kinase activity"/>
    <property type="evidence" value="ECO:0007669"/>
    <property type="project" value="UniProtKB-EC"/>
</dbReference>
<dbReference type="Pfam" id="PF02518">
    <property type="entry name" value="HATPase_c"/>
    <property type="match status" value="1"/>
</dbReference>